<protein>
    <submittedName>
        <fullName evidence="2">Uncharacterized protein LOC103722423</fullName>
    </submittedName>
</protein>
<dbReference type="OrthoDB" id="741151at2759"/>
<reference evidence="1" key="1">
    <citation type="journal article" date="2019" name="Nat. Commun.">
        <title>Genome-wide association mapping of date palm fruit traits.</title>
        <authorList>
            <person name="Hazzouri K.M."/>
            <person name="Gros-Balthazard M."/>
            <person name="Flowers J.M."/>
            <person name="Copetti D."/>
            <person name="Lemansour A."/>
            <person name="Lebrun M."/>
            <person name="Masmoudi K."/>
            <person name="Ferrand S."/>
            <person name="Dhar M.I."/>
            <person name="Fresquez Z.A."/>
            <person name="Rosas U."/>
            <person name="Zhang J."/>
            <person name="Talag J."/>
            <person name="Lee S."/>
            <person name="Kudrna D."/>
            <person name="Powell R.F."/>
            <person name="Leitch I.J."/>
            <person name="Krueger R.R."/>
            <person name="Wing R.A."/>
            <person name="Amiri K.M.A."/>
            <person name="Purugganan M.D."/>
        </authorList>
    </citation>
    <scope>NUCLEOTIDE SEQUENCE [LARGE SCALE GENOMIC DNA]</scope>
    <source>
        <strain evidence="1">cv. Khalas</strain>
    </source>
</reference>
<keyword evidence="1" id="KW-1185">Reference proteome</keyword>
<reference evidence="2" key="2">
    <citation type="submission" date="2025-08" db="UniProtKB">
        <authorList>
            <consortium name="RefSeq"/>
        </authorList>
    </citation>
    <scope>IDENTIFICATION</scope>
    <source>
        <tissue evidence="2">Young leaves</tissue>
    </source>
</reference>
<proteinExistence type="predicted"/>
<dbReference type="GeneID" id="103722423"/>
<evidence type="ECO:0000313" key="1">
    <source>
        <dbReference type="Proteomes" id="UP000228380"/>
    </source>
</evidence>
<dbReference type="PANTHER" id="PTHR31050">
    <property type="entry name" value="OS08G0413200 PROTEIN"/>
    <property type="match status" value="1"/>
</dbReference>
<dbReference type="InterPro" id="IPR010683">
    <property type="entry name" value="DUF1262"/>
</dbReference>
<name>A0A8B7MWZ2_PHODC</name>
<dbReference type="Proteomes" id="UP000228380">
    <property type="component" value="Chromosome 1"/>
</dbReference>
<sequence>MTCKAVNGGKRRREKMYAARLLSVFKNSPDAGLQPPPEGPNSGYLVLQDEGPEMAEPTCCWGLCKDTRVRDLPFPQNRILTIEYTESNGQSTWTYTEVVIFVPVMDQPLSSNRYYVILVKGKHKGKALTCSKEEDKTTCCFCRCVKDVKPKPFDHRNIYQQMEIVGKKGSFTAKSVASDGYPPWLLRRKYWKVYASKPNNYSLSEASGRNKSMQARPPELHFTISAMNSPKIAVGKWYIPFVFVKENGSFEEQMKLSMFYEMSLEQYWEEVYTCENLYGERKVVEVNSSVRAEMVLLNGREAKQDVDRGVDGVLWFKPLDSMEGGIGLSSAIWERMRWEENREGWVAGEEKVERVEEYGGVNGWRKFGCYVLVERFALKRMDGSLALIFDFRHTNKIRTKWE</sequence>
<dbReference type="KEGG" id="pda:103722423"/>
<dbReference type="PANTHER" id="PTHR31050:SF3">
    <property type="entry name" value="OS08G0412800 PROTEIN"/>
    <property type="match status" value="1"/>
</dbReference>
<organism evidence="1 2">
    <name type="scientific">Phoenix dactylifera</name>
    <name type="common">Date palm</name>
    <dbReference type="NCBI Taxonomy" id="42345"/>
    <lineage>
        <taxon>Eukaryota</taxon>
        <taxon>Viridiplantae</taxon>
        <taxon>Streptophyta</taxon>
        <taxon>Embryophyta</taxon>
        <taxon>Tracheophyta</taxon>
        <taxon>Spermatophyta</taxon>
        <taxon>Magnoliopsida</taxon>
        <taxon>Liliopsida</taxon>
        <taxon>Arecaceae</taxon>
        <taxon>Coryphoideae</taxon>
        <taxon>Phoeniceae</taxon>
        <taxon>Phoenix</taxon>
    </lineage>
</organism>
<evidence type="ECO:0000313" key="2">
    <source>
        <dbReference type="RefSeq" id="XP_017701991.2"/>
    </source>
</evidence>
<dbReference type="AlphaFoldDB" id="A0A8B7MWZ2"/>
<gene>
    <name evidence="2" type="primary">LOC103722423</name>
</gene>
<dbReference type="Pfam" id="PF06880">
    <property type="entry name" value="DUF1262"/>
    <property type="match status" value="1"/>
</dbReference>
<dbReference type="RefSeq" id="XP_017701991.2">
    <property type="nucleotide sequence ID" value="XM_017846502.3"/>
</dbReference>
<accession>A0A8B7MWZ2</accession>